<evidence type="ECO:0000256" key="1">
    <source>
        <dbReference type="ARBA" id="ARBA00007768"/>
    </source>
</evidence>
<evidence type="ECO:0000313" key="3">
    <source>
        <dbReference type="EMBL" id="EME45625.1"/>
    </source>
</evidence>
<dbReference type="Proteomes" id="UP000016933">
    <property type="component" value="Unassembled WGS sequence"/>
</dbReference>
<dbReference type="HOGENOM" id="CLU_050555_3_1_1"/>
<dbReference type="HAMAP" id="MF_00795">
    <property type="entry name" value="CutC"/>
    <property type="match status" value="1"/>
</dbReference>
<dbReference type="PANTHER" id="PTHR12598">
    <property type="entry name" value="COPPER HOMEOSTASIS PROTEIN CUTC"/>
    <property type="match status" value="1"/>
</dbReference>
<proteinExistence type="inferred from homology"/>
<dbReference type="SUPFAM" id="SSF110395">
    <property type="entry name" value="CutC-like"/>
    <property type="match status" value="1"/>
</dbReference>
<dbReference type="Pfam" id="PF03932">
    <property type="entry name" value="CutC"/>
    <property type="match status" value="1"/>
</dbReference>
<sequence>MPKLEVCCFNPESARIAANAGAHRIELCNNREAGGVTPPTDWLTQIKLEHSGTPVFVMIRPRDGDFVYTEDEFDIMRSSITSLKEHADGFVFGVLNPDRTIDIARTTELVCLAEPLPCTFHKAFDETPGQFKALEDIISTGCLSILTSGGAKTASQGISALRMLAEKVKGRVEIIVAGGVRLDNLAHIRDMSRARWFHSSALDADCGVPNAANIKQMLEMLDWTGAQTKQSADSPFQ</sequence>
<dbReference type="AlphaFoldDB" id="N1PTF3"/>
<dbReference type="InterPro" id="IPR005627">
    <property type="entry name" value="CutC-like"/>
</dbReference>
<reference evidence="3 4" key="2">
    <citation type="journal article" date="2012" name="PLoS Pathog.">
        <title>Diverse lifestyles and strategies of plant pathogenesis encoded in the genomes of eighteen Dothideomycetes fungi.</title>
        <authorList>
            <person name="Ohm R.A."/>
            <person name="Feau N."/>
            <person name="Henrissat B."/>
            <person name="Schoch C.L."/>
            <person name="Horwitz B.A."/>
            <person name="Barry K.W."/>
            <person name="Condon B.J."/>
            <person name="Copeland A.C."/>
            <person name="Dhillon B."/>
            <person name="Glaser F."/>
            <person name="Hesse C.N."/>
            <person name="Kosti I."/>
            <person name="LaButti K."/>
            <person name="Lindquist E.A."/>
            <person name="Lucas S."/>
            <person name="Salamov A.A."/>
            <person name="Bradshaw R.E."/>
            <person name="Ciuffetti L."/>
            <person name="Hamelin R.C."/>
            <person name="Kema G.H.J."/>
            <person name="Lawrence C."/>
            <person name="Scott J.A."/>
            <person name="Spatafora J.W."/>
            <person name="Turgeon B.G."/>
            <person name="de Wit P.J.G.M."/>
            <person name="Zhong S."/>
            <person name="Goodwin S.B."/>
            <person name="Grigoriev I.V."/>
        </authorList>
    </citation>
    <scope>NUCLEOTIDE SEQUENCE [LARGE SCALE GENOMIC DNA]</scope>
    <source>
        <strain evidence="4">NZE10 / CBS 128990</strain>
    </source>
</reference>
<evidence type="ECO:0000256" key="2">
    <source>
        <dbReference type="ARBA" id="ARBA00019014"/>
    </source>
</evidence>
<dbReference type="eggNOG" id="KOG4013">
    <property type="taxonomic scope" value="Eukaryota"/>
</dbReference>
<comment type="similarity">
    <text evidence="1">Belongs to the CutC family.</text>
</comment>
<dbReference type="GO" id="GO:0005507">
    <property type="term" value="F:copper ion binding"/>
    <property type="evidence" value="ECO:0007669"/>
    <property type="project" value="TreeGrafter"/>
</dbReference>
<dbReference type="STRING" id="675120.N1PTF3"/>
<dbReference type="InterPro" id="IPR036822">
    <property type="entry name" value="CutC-like_dom_sf"/>
</dbReference>
<name>N1PTF3_DOTSN</name>
<organism evidence="3 4">
    <name type="scientific">Dothistroma septosporum (strain NZE10 / CBS 128990)</name>
    <name type="common">Red band needle blight fungus</name>
    <name type="synonym">Mycosphaerella pini</name>
    <dbReference type="NCBI Taxonomy" id="675120"/>
    <lineage>
        <taxon>Eukaryota</taxon>
        <taxon>Fungi</taxon>
        <taxon>Dikarya</taxon>
        <taxon>Ascomycota</taxon>
        <taxon>Pezizomycotina</taxon>
        <taxon>Dothideomycetes</taxon>
        <taxon>Dothideomycetidae</taxon>
        <taxon>Mycosphaerellales</taxon>
        <taxon>Mycosphaerellaceae</taxon>
        <taxon>Dothistroma</taxon>
    </lineage>
</organism>
<dbReference type="PANTHER" id="PTHR12598:SF0">
    <property type="entry name" value="COPPER HOMEOSTASIS PROTEIN CUTC HOMOLOG"/>
    <property type="match status" value="1"/>
</dbReference>
<dbReference type="OMA" id="HRAFDQC"/>
<dbReference type="EMBL" id="KB446538">
    <property type="protein sequence ID" value="EME45625.1"/>
    <property type="molecule type" value="Genomic_DNA"/>
</dbReference>
<accession>N1PTF3</accession>
<keyword evidence="4" id="KW-1185">Reference proteome</keyword>
<gene>
    <name evidence="3" type="ORF">DOTSEDRAFT_71355</name>
</gene>
<reference evidence="4" key="1">
    <citation type="journal article" date="2012" name="PLoS Genet.">
        <title>The genomes of the fungal plant pathogens Cladosporium fulvum and Dothistroma septosporum reveal adaptation to different hosts and lifestyles but also signatures of common ancestry.</title>
        <authorList>
            <person name="de Wit P.J.G.M."/>
            <person name="van der Burgt A."/>
            <person name="Oekmen B."/>
            <person name="Stergiopoulos I."/>
            <person name="Abd-Elsalam K.A."/>
            <person name="Aerts A.L."/>
            <person name="Bahkali A.H."/>
            <person name="Beenen H.G."/>
            <person name="Chettri P."/>
            <person name="Cox M.P."/>
            <person name="Datema E."/>
            <person name="de Vries R.P."/>
            <person name="Dhillon B."/>
            <person name="Ganley A.R."/>
            <person name="Griffiths S.A."/>
            <person name="Guo Y."/>
            <person name="Hamelin R.C."/>
            <person name="Henrissat B."/>
            <person name="Kabir M.S."/>
            <person name="Jashni M.K."/>
            <person name="Kema G."/>
            <person name="Klaubauf S."/>
            <person name="Lapidus A."/>
            <person name="Levasseur A."/>
            <person name="Lindquist E."/>
            <person name="Mehrabi R."/>
            <person name="Ohm R.A."/>
            <person name="Owen T.J."/>
            <person name="Salamov A."/>
            <person name="Schwelm A."/>
            <person name="Schijlen E."/>
            <person name="Sun H."/>
            <person name="van den Burg H.A."/>
            <person name="van Ham R.C.H.J."/>
            <person name="Zhang S."/>
            <person name="Goodwin S.B."/>
            <person name="Grigoriev I.V."/>
            <person name="Collemare J."/>
            <person name="Bradshaw R.E."/>
        </authorList>
    </citation>
    <scope>NUCLEOTIDE SEQUENCE [LARGE SCALE GENOMIC DNA]</scope>
    <source>
        <strain evidence="4">NZE10 / CBS 128990</strain>
    </source>
</reference>
<protein>
    <recommendedName>
        <fullName evidence="2">Copper homeostasis protein cutC homolog</fullName>
    </recommendedName>
</protein>
<dbReference type="Gene3D" id="3.20.20.380">
    <property type="entry name" value="Copper homeostasis (CutC) domain"/>
    <property type="match status" value="1"/>
</dbReference>
<dbReference type="OrthoDB" id="7392499at2759"/>
<evidence type="ECO:0000313" key="4">
    <source>
        <dbReference type="Proteomes" id="UP000016933"/>
    </source>
</evidence>